<dbReference type="Pfam" id="PF12680">
    <property type="entry name" value="SnoaL_2"/>
    <property type="match status" value="1"/>
</dbReference>
<dbReference type="RefSeq" id="WP_039735696.1">
    <property type="nucleotide sequence ID" value="NZ_JUFX02000207.1"/>
</dbReference>
<reference evidence="2 3" key="1">
    <citation type="submission" date="2015-07" db="EMBL/GenBank/DDBJ databases">
        <title>Draft Genome Sequence of Komagataeibacter intermedius Strain AF2, Isolated from Kombucha Tea.</title>
        <authorList>
            <person name="Santos R.A."/>
            <person name="Berretta A.A."/>
            <person name="Barud H.S."/>
            <person name="Ribeiro S.J."/>
            <person name="Gonzalez-Garcia L.N."/>
            <person name="Zucchi T.D."/>
            <person name="Goldman G.H."/>
            <person name="Riano-Pachon D.M."/>
        </authorList>
    </citation>
    <scope>NUCLEOTIDE SEQUENCE [LARGE SCALE GENOMIC DNA]</scope>
    <source>
        <strain evidence="2 3">AF2</strain>
    </source>
</reference>
<dbReference type="Gene3D" id="3.10.450.50">
    <property type="match status" value="1"/>
</dbReference>
<keyword evidence="2" id="KW-0378">Hydrolase</keyword>
<name>A0A0N1F8X1_9PROT</name>
<dbReference type="OrthoDB" id="9781757at2"/>
<feature type="domain" description="SnoaL-like" evidence="1">
    <location>
        <begin position="8"/>
        <end position="108"/>
    </location>
</feature>
<dbReference type="InterPro" id="IPR032710">
    <property type="entry name" value="NTF2-like_dom_sf"/>
</dbReference>
<dbReference type="GO" id="GO:0018744">
    <property type="term" value="F:limonene-1,2-epoxide hydrolase activity"/>
    <property type="evidence" value="ECO:0007669"/>
    <property type="project" value="UniProtKB-EC"/>
</dbReference>
<accession>A0A0N1F8X1</accession>
<evidence type="ECO:0000313" key="2">
    <source>
        <dbReference type="EMBL" id="KPH86225.1"/>
    </source>
</evidence>
<proteinExistence type="predicted"/>
<dbReference type="InterPro" id="IPR037401">
    <property type="entry name" value="SnoaL-like"/>
</dbReference>
<evidence type="ECO:0000259" key="1">
    <source>
        <dbReference type="Pfam" id="PF12680"/>
    </source>
</evidence>
<dbReference type="AlphaFoldDB" id="A0A0N1F8X1"/>
<sequence length="133" mass="14695">MSDAGETVRQFVASFEQRDADLLGTFFDDAIVFSNHGAPEVRGKENVVQVWKRVFTTFAQVRFETIHQAVNGAIVLAEQIHHLALPGRESAAIPNMATYEVRNVRIVLWHDYSDGQSARAALNATKPLAASQS</sequence>
<comment type="caution">
    <text evidence="2">The sequence shown here is derived from an EMBL/GenBank/DDBJ whole genome shotgun (WGS) entry which is preliminary data.</text>
</comment>
<evidence type="ECO:0000313" key="3">
    <source>
        <dbReference type="Proteomes" id="UP000031553"/>
    </source>
</evidence>
<dbReference type="Proteomes" id="UP000031553">
    <property type="component" value="Unassembled WGS sequence"/>
</dbReference>
<protein>
    <submittedName>
        <fullName evidence="2">Limonene-1,2-epoxide hydrolase</fullName>
        <ecNumber evidence="2">3.3.2.8</ecNumber>
    </submittedName>
</protein>
<dbReference type="EMBL" id="JUFX02000207">
    <property type="protein sequence ID" value="KPH86225.1"/>
    <property type="molecule type" value="Genomic_DNA"/>
</dbReference>
<organism evidence="2 3">
    <name type="scientific">Komagataeibacter intermedius AF2</name>
    <dbReference type="NCBI Taxonomy" id="1458464"/>
    <lineage>
        <taxon>Bacteria</taxon>
        <taxon>Pseudomonadati</taxon>
        <taxon>Pseudomonadota</taxon>
        <taxon>Alphaproteobacteria</taxon>
        <taxon>Acetobacterales</taxon>
        <taxon>Acetobacteraceae</taxon>
        <taxon>Komagataeibacter</taxon>
    </lineage>
</organism>
<gene>
    <name evidence="2" type="primary">limA</name>
    <name evidence="2" type="ORF">GLUCOINTEAF2_0202885</name>
</gene>
<dbReference type="SUPFAM" id="SSF54427">
    <property type="entry name" value="NTF2-like"/>
    <property type="match status" value="1"/>
</dbReference>
<dbReference type="EC" id="3.3.2.8" evidence="2"/>